<dbReference type="NCBIfam" id="TIGR01853">
    <property type="entry name" value="lipid_A_lpxD"/>
    <property type="match status" value="1"/>
</dbReference>
<keyword evidence="1 7" id="KW-0444">Lipid biosynthesis</keyword>
<dbReference type="CDD" id="cd03352">
    <property type="entry name" value="LbH_LpxD"/>
    <property type="match status" value="1"/>
</dbReference>
<dbReference type="GO" id="GO:0009245">
    <property type="term" value="P:lipid A biosynthetic process"/>
    <property type="evidence" value="ECO:0007669"/>
    <property type="project" value="UniProtKB-UniRule"/>
</dbReference>
<feature type="domain" description="UDP-3-O-[3-hydroxymyristoyl] glucosamine N-acyltransferase non-repeat region" evidence="8">
    <location>
        <begin position="22"/>
        <end position="90"/>
    </location>
</feature>
<gene>
    <name evidence="7 10" type="primary">lpxD</name>
    <name evidence="10" type="ORF">E4P47_06810</name>
</gene>
<dbReference type="EC" id="2.3.1.191" evidence="7"/>
<evidence type="ECO:0000256" key="3">
    <source>
        <dbReference type="ARBA" id="ARBA00022679"/>
    </source>
</evidence>
<dbReference type="NCBIfam" id="NF002060">
    <property type="entry name" value="PRK00892.1"/>
    <property type="match status" value="1"/>
</dbReference>
<evidence type="ECO:0000313" key="10">
    <source>
        <dbReference type="EMBL" id="TFH94601.1"/>
    </source>
</evidence>
<protein>
    <recommendedName>
        <fullName evidence="7">UDP-3-O-acylglucosamine N-acyltransferase</fullName>
        <ecNumber evidence="7">2.3.1.191</ecNumber>
    </recommendedName>
</protein>
<keyword evidence="11" id="KW-1185">Reference proteome</keyword>
<dbReference type="AlphaFoldDB" id="A0A4Y8WQ42"/>
<evidence type="ECO:0000256" key="6">
    <source>
        <dbReference type="ARBA" id="ARBA00023315"/>
    </source>
</evidence>
<comment type="function">
    <text evidence="7">Catalyzes the N-acylation of UDP-3-O-acylglucosamine using 3-hydroxyacyl-ACP as the acyl donor. Is involved in the biosynthesis of lipid A, a phosphorylated glycolipid that anchors the lipopolysaccharide to the outer membrane of the cell.</text>
</comment>
<dbReference type="GO" id="GO:0103118">
    <property type="term" value="F:UDP-3-O-[(3R)-3-hydroxyacyl]-glucosamine N-acyltransferase activity"/>
    <property type="evidence" value="ECO:0007669"/>
    <property type="project" value="UniProtKB-EC"/>
</dbReference>
<feature type="active site" description="Proton acceptor" evidence="7">
    <location>
        <position position="240"/>
    </location>
</feature>
<dbReference type="GO" id="GO:0016020">
    <property type="term" value="C:membrane"/>
    <property type="evidence" value="ECO:0007669"/>
    <property type="project" value="GOC"/>
</dbReference>
<keyword evidence="3 7" id="KW-0808">Transferase</keyword>
<comment type="pathway">
    <text evidence="7">Bacterial outer membrane biogenesis; LPS lipid A biosynthesis.</text>
</comment>
<accession>A0A4Y8WQ42</accession>
<keyword evidence="6 7" id="KW-0012">Acyltransferase</keyword>
<dbReference type="Pfam" id="PF25087">
    <property type="entry name" value="GMPPB_C"/>
    <property type="match status" value="1"/>
</dbReference>
<keyword evidence="5 7" id="KW-0443">Lipid metabolism</keyword>
<dbReference type="InterPro" id="IPR011004">
    <property type="entry name" value="Trimer_LpxA-like_sf"/>
</dbReference>
<evidence type="ECO:0000313" key="11">
    <source>
        <dbReference type="Proteomes" id="UP000297225"/>
    </source>
</evidence>
<evidence type="ECO:0000256" key="4">
    <source>
        <dbReference type="ARBA" id="ARBA00022737"/>
    </source>
</evidence>
<evidence type="ECO:0000256" key="7">
    <source>
        <dbReference type="HAMAP-Rule" id="MF_00523"/>
    </source>
</evidence>
<evidence type="ECO:0000259" key="9">
    <source>
        <dbReference type="Pfam" id="PF25087"/>
    </source>
</evidence>
<dbReference type="Pfam" id="PF04613">
    <property type="entry name" value="LpxD"/>
    <property type="match status" value="1"/>
</dbReference>
<dbReference type="InterPro" id="IPR056729">
    <property type="entry name" value="GMPPB_C"/>
</dbReference>
<dbReference type="PANTHER" id="PTHR43378">
    <property type="entry name" value="UDP-3-O-ACYLGLUCOSAMINE N-ACYLTRANSFERASE"/>
    <property type="match status" value="1"/>
</dbReference>
<dbReference type="SUPFAM" id="SSF51161">
    <property type="entry name" value="Trimeric LpxA-like enzymes"/>
    <property type="match status" value="1"/>
</dbReference>
<dbReference type="Gene3D" id="3.40.1390.10">
    <property type="entry name" value="MurE/MurF, N-terminal domain"/>
    <property type="match status" value="1"/>
</dbReference>
<dbReference type="Proteomes" id="UP000297225">
    <property type="component" value="Unassembled WGS sequence"/>
</dbReference>
<comment type="subunit">
    <text evidence="7">Homotrimer.</text>
</comment>
<dbReference type="PANTHER" id="PTHR43378:SF2">
    <property type="entry name" value="UDP-3-O-ACYLGLUCOSAMINE N-ACYLTRANSFERASE 1, MITOCHONDRIAL-RELATED"/>
    <property type="match status" value="1"/>
</dbReference>
<dbReference type="InterPro" id="IPR007691">
    <property type="entry name" value="LpxD"/>
</dbReference>
<feature type="domain" description="Mannose-1-phosphate guanyltransferase C-terminal" evidence="9">
    <location>
        <begin position="104"/>
        <end position="182"/>
    </location>
</feature>
<evidence type="ECO:0000256" key="1">
    <source>
        <dbReference type="ARBA" id="ARBA00022516"/>
    </source>
</evidence>
<keyword evidence="4 7" id="KW-0677">Repeat</keyword>
<dbReference type="Gene3D" id="2.160.10.10">
    <property type="entry name" value="Hexapeptide repeat proteins"/>
    <property type="match status" value="1"/>
</dbReference>
<comment type="caution">
    <text evidence="10">The sequence shown here is derived from an EMBL/GenBank/DDBJ whole genome shotgun (WGS) entry which is preliminary data.</text>
</comment>
<evidence type="ECO:0000259" key="8">
    <source>
        <dbReference type="Pfam" id="PF04613"/>
    </source>
</evidence>
<comment type="similarity">
    <text evidence="7">Belongs to the transferase hexapeptide repeat family. LpxD subfamily.</text>
</comment>
<dbReference type="RefSeq" id="WP_134849610.1">
    <property type="nucleotide sequence ID" value="NZ_CP197400.1"/>
</dbReference>
<dbReference type="OrthoDB" id="9784739at2"/>
<keyword evidence="2 7" id="KW-0441">Lipid A biosynthesis</keyword>
<name>A0A4Y8WQ42_9PORP</name>
<dbReference type="InterPro" id="IPR020573">
    <property type="entry name" value="UDP_GlcNAc_AcTrfase_non-rep"/>
</dbReference>
<organism evidence="10 11">
    <name type="scientific">Porphyromonas levii</name>
    <dbReference type="NCBI Taxonomy" id="28114"/>
    <lineage>
        <taxon>Bacteria</taxon>
        <taxon>Pseudomonadati</taxon>
        <taxon>Bacteroidota</taxon>
        <taxon>Bacteroidia</taxon>
        <taxon>Bacteroidales</taxon>
        <taxon>Porphyromonadaceae</taxon>
        <taxon>Porphyromonas</taxon>
    </lineage>
</organism>
<evidence type="ECO:0000256" key="2">
    <source>
        <dbReference type="ARBA" id="ARBA00022556"/>
    </source>
</evidence>
<dbReference type="STRING" id="1122973.GCA_000379925_01396"/>
<dbReference type="HAMAP" id="MF_00523">
    <property type="entry name" value="LpxD"/>
    <property type="match status" value="1"/>
</dbReference>
<evidence type="ECO:0000256" key="5">
    <source>
        <dbReference type="ARBA" id="ARBA00023098"/>
    </source>
</evidence>
<reference evidence="10 11" key="1">
    <citation type="submission" date="2019-03" db="EMBL/GenBank/DDBJ databases">
        <title>Porphyromonas levii Isolated from the Uterus of Dairy Cows.</title>
        <authorList>
            <person name="Francis A.M."/>
        </authorList>
    </citation>
    <scope>NUCLEOTIDE SEQUENCE [LARGE SCALE GENOMIC DNA]</scope>
    <source>
        <strain evidence="10 11">AF5678</strain>
    </source>
</reference>
<proteinExistence type="inferred from homology"/>
<dbReference type="GO" id="GO:0016410">
    <property type="term" value="F:N-acyltransferase activity"/>
    <property type="evidence" value="ECO:0007669"/>
    <property type="project" value="InterPro"/>
</dbReference>
<dbReference type="UniPathway" id="UPA00973"/>
<comment type="catalytic activity">
    <reaction evidence="7">
        <text>a UDP-3-O-[(3R)-3-hydroxyacyl]-alpha-D-glucosamine + a (3R)-hydroxyacyl-[ACP] = a UDP-2-N,3-O-bis[(3R)-3-hydroxyacyl]-alpha-D-glucosamine + holo-[ACP] + H(+)</text>
        <dbReference type="Rhea" id="RHEA:53836"/>
        <dbReference type="Rhea" id="RHEA-COMP:9685"/>
        <dbReference type="Rhea" id="RHEA-COMP:9945"/>
        <dbReference type="ChEBI" id="CHEBI:15378"/>
        <dbReference type="ChEBI" id="CHEBI:64479"/>
        <dbReference type="ChEBI" id="CHEBI:78827"/>
        <dbReference type="ChEBI" id="CHEBI:137740"/>
        <dbReference type="ChEBI" id="CHEBI:137748"/>
        <dbReference type="EC" id="2.3.1.191"/>
    </reaction>
</comment>
<dbReference type="EMBL" id="SPNC01000103">
    <property type="protein sequence ID" value="TFH94601.1"/>
    <property type="molecule type" value="Genomic_DNA"/>
</dbReference>
<sequence length="354" mass="37866">MKFTAAEIANYLGGSIEGDPNVLLSDFSSIEKGHQGTLSFLSNMQYEEYLYSTKSSAVLVNHDFTPSQEVHTTLIKVPNAYTALAELLKLRNAGKEKPIGISPLAVVDPTAQIGEGCYVGPLAFVGRDAVLAEGVRVYPQAHVGAEVYIGANSRVYPMAVVCDRSEVGARCVIHSGAVIGGDGFGFAPDADGYHKIPQTGKVILEDDVEIGCNACIDRAVMDATIIRKGVKIDNLVQIAHNCEVREHTAIAAQSGVAGSTVIGAWNVLAGQVGIAGHLKTTDHVTLAAQTGVLSDIKEKGSVWFGYPAQPHLKAMKASAKFIRLPEMDKEIYALRRELDALKAEINNIKKHGEE</sequence>